<gene>
    <name evidence="1" type="ORF">Moror_11102</name>
</gene>
<comment type="caution">
    <text evidence="1">The sequence shown here is derived from an EMBL/GenBank/DDBJ whole genome shotgun (WGS) entry which is preliminary data.</text>
</comment>
<dbReference type="OrthoDB" id="3214502at2759"/>
<dbReference type="Pfam" id="PF18758">
    <property type="entry name" value="KDZ"/>
    <property type="match status" value="1"/>
</dbReference>
<dbReference type="HOGENOM" id="CLU_1219975_0_0_1"/>
<dbReference type="AlphaFoldDB" id="V2WQ13"/>
<name>V2WQ13_MONRO</name>
<sequence>MEQANTKYSHGYASTGAILCLCARHEMVEPNGTVNTTKGEKYGLSDYAVGASQRHSDKKLFQVLSYNIACQYHKKFFNWMEHLPQVAQISLHQDHWKFTIPKLHIQGHKSAFTQEAAGCSQANGYSCSRAVGLQQKSRIDCRYLEADCITEQDVWLKYAQLEEEDQKAGVPALHDVSSSAFILMGLEIEEQQQQLAYDLKQNEYVTSLQKTEVLEHKAKLIHAIAHL</sequence>
<reference evidence="1 2" key="1">
    <citation type="journal article" date="2014" name="BMC Genomics">
        <title>Genome and secretome analysis of the hemibiotrophic fungal pathogen, Moniliophthora roreri, which causes frosty pod rot disease of cacao: mechanisms of the biotrophic and necrotrophic phases.</title>
        <authorList>
            <person name="Meinhardt L.W."/>
            <person name="Costa G.G.L."/>
            <person name="Thomazella D.P.T."/>
            <person name="Teixeira P.J.P.L."/>
            <person name="Carazzolle M.F."/>
            <person name="Schuster S.C."/>
            <person name="Carlson J.E."/>
            <person name="Guiltinan M.J."/>
            <person name="Mieczkowski P."/>
            <person name="Farmer A."/>
            <person name="Ramaraj T."/>
            <person name="Crozier J."/>
            <person name="Davis R.E."/>
            <person name="Shao J."/>
            <person name="Melnick R.L."/>
            <person name="Pereira G.A.G."/>
            <person name="Bailey B.A."/>
        </authorList>
    </citation>
    <scope>NUCLEOTIDE SEQUENCE [LARGE SCALE GENOMIC DNA]</scope>
    <source>
        <strain evidence="1 2">MCA 2997</strain>
    </source>
</reference>
<proteinExistence type="predicted"/>
<dbReference type="STRING" id="1381753.V2WQ13"/>
<dbReference type="InterPro" id="IPR040521">
    <property type="entry name" value="KDZ"/>
</dbReference>
<organism evidence="1 2">
    <name type="scientific">Moniliophthora roreri (strain MCA 2997)</name>
    <name type="common">Cocoa frosty pod rot fungus</name>
    <name type="synonym">Crinipellis roreri</name>
    <dbReference type="NCBI Taxonomy" id="1381753"/>
    <lineage>
        <taxon>Eukaryota</taxon>
        <taxon>Fungi</taxon>
        <taxon>Dikarya</taxon>
        <taxon>Basidiomycota</taxon>
        <taxon>Agaricomycotina</taxon>
        <taxon>Agaricomycetes</taxon>
        <taxon>Agaricomycetidae</taxon>
        <taxon>Agaricales</taxon>
        <taxon>Marasmiineae</taxon>
        <taxon>Marasmiaceae</taxon>
        <taxon>Moniliophthora</taxon>
    </lineage>
</organism>
<dbReference type="EMBL" id="AWSO01001485">
    <property type="protein sequence ID" value="ESK83647.1"/>
    <property type="molecule type" value="Genomic_DNA"/>
</dbReference>
<evidence type="ECO:0000313" key="1">
    <source>
        <dbReference type="EMBL" id="ESK83647.1"/>
    </source>
</evidence>
<keyword evidence="2" id="KW-1185">Reference proteome</keyword>
<accession>V2WQ13</accession>
<evidence type="ECO:0000313" key="2">
    <source>
        <dbReference type="Proteomes" id="UP000017559"/>
    </source>
</evidence>
<protein>
    <submittedName>
        <fullName evidence="1">Uncharacterized protein</fullName>
    </submittedName>
</protein>
<dbReference type="KEGG" id="mrr:Moror_11102"/>
<dbReference type="Proteomes" id="UP000017559">
    <property type="component" value="Unassembled WGS sequence"/>
</dbReference>